<dbReference type="AlphaFoldDB" id="A0AAP0L5L5"/>
<dbReference type="GO" id="GO:0048364">
    <property type="term" value="P:root development"/>
    <property type="evidence" value="ECO:0007669"/>
    <property type="project" value="InterPro"/>
</dbReference>
<feature type="compositionally biased region" description="Polar residues" evidence="1">
    <location>
        <begin position="11"/>
        <end position="22"/>
    </location>
</feature>
<accession>A0AAP0L5L5</accession>
<organism evidence="2 3">
    <name type="scientific">Stephania cephalantha</name>
    <dbReference type="NCBI Taxonomy" id="152367"/>
    <lineage>
        <taxon>Eukaryota</taxon>
        <taxon>Viridiplantae</taxon>
        <taxon>Streptophyta</taxon>
        <taxon>Embryophyta</taxon>
        <taxon>Tracheophyta</taxon>
        <taxon>Spermatophyta</taxon>
        <taxon>Magnoliopsida</taxon>
        <taxon>Ranunculales</taxon>
        <taxon>Menispermaceae</taxon>
        <taxon>Menispermoideae</taxon>
        <taxon>Cissampelideae</taxon>
        <taxon>Stephania</taxon>
    </lineage>
</organism>
<dbReference type="InterPro" id="IPR004320">
    <property type="entry name" value="BPS1_pln"/>
</dbReference>
<dbReference type="EMBL" id="JBBNAG010000001">
    <property type="protein sequence ID" value="KAK9164968.1"/>
    <property type="molecule type" value="Genomic_DNA"/>
</dbReference>
<dbReference type="GO" id="GO:0048367">
    <property type="term" value="P:shoot system development"/>
    <property type="evidence" value="ECO:0007669"/>
    <property type="project" value="InterPro"/>
</dbReference>
<dbReference type="PANTHER" id="PTHR33070">
    <property type="entry name" value="OS06G0725500 PROTEIN"/>
    <property type="match status" value="1"/>
</dbReference>
<evidence type="ECO:0000313" key="2">
    <source>
        <dbReference type="EMBL" id="KAK9164968.1"/>
    </source>
</evidence>
<name>A0AAP0L5L5_9MAGN</name>
<reference evidence="2 3" key="1">
    <citation type="submission" date="2024-01" db="EMBL/GenBank/DDBJ databases">
        <title>Genome assemblies of Stephania.</title>
        <authorList>
            <person name="Yang L."/>
        </authorList>
    </citation>
    <scope>NUCLEOTIDE SEQUENCE [LARGE SCALE GENOMIC DNA]</scope>
    <source>
        <strain evidence="2">JXDWG</strain>
        <tissue evidence="2">Leaf</tissue>
    </source>
</reference>
<keyword evidence="3" id="KW-1185">Reference proteome</keyword>
<sequence>MVSRFRRTLSFPANPSRPSSKSYHVRSISLPCRSHPLISQLQTEIQHLRDWTTTTTSTQLTSSPAARACEGLVLLKSLHGSVDDLLQLPQTQDSLRGRPDWAERLLDDFLLFADVFGVLRDALINLKEEQLGVQVGVRMRSNNEAVLGMMGAYVKARKRMAKEARRVAGEVRTFMASTTLQLVLLHGINADDELAMILRDVHDVTVSSTLSILNVIVHASSSSSSSNYSLMNCGSWKVWKKKKKKSCGDFGGFELEVERRMWGVVLRKRGGVGIEELSRGVLLGKLEEMEKCIGEMESGSEGVFRSFLRARVSLLNILSQ</sequence>
<protein>
    <recommendedName>
        <fullName evidence="4">DUF241 domain protein</fullName>
    </recommendedName>
</protein>
<evidence type="ECO:0000313" key="3">
    <source>
        <dbReference type="Proteomes" id="UP001419268"/>
    </source>
</evidence>
<proteinExistence type="predicted"/>
<dbReference type="PANTHER" id="PTHR33070:SF49">
    <property type="entry name" value="OS06G0725500 PROTEIN"/>
    <property type="match status" value="1"/>
</dbReference>
<comment type="caution">
    <text evidence="2">The sequence shown here is derived from an EMBL/GenBank/DDBJ whole genome shotgun (WGS) entry which is preliminary data.</text>
</comment>
<dbReference type="Pfam" id="PF03087">
    <property type="entry name" value="BPS1"/>
    <property type="match status" value="1"/>
</dbReference>
<feature type="region of interest" description="Disordered" evidence="1">
    <location>
        <begin position="1"/>
        <end position="22"/>
    </location>
</feature>
<evidence type="ECO:0000256" key="1">
    <source>
        <dbReference type="SAM" id="MobiDB-lite"/>
    </source>
</evidence>
<gene>
    <name evidence="2" type="ORF">Scep_000159</name>
</gene>
<evidence type="ECO:0008006" key="4">
    <source>
        <dbReference type="Google" id="ProtNLM"/>
    </source>
</evidence>
<dbReference type="Proteomes" id="UP001419268">
    <property type="component" value="Unassembled WGS sequence"/>
</dbReference>